<evidence type="ECO:0000313" key="5">
    <source>
        <dbReference type="Proteomes" id="UP000635726"/>
    </source>
</evidence>
<dbReference type="InterPro" id="IPR004474">
    <property type="entry name" value="LytR_CpsA_psr"/>
</dbReference>
<proteinExistence type="inferred from homology"/>
<keyword evidence="5" id="KW-1185">Reference proteome</keyword>
<comment type="caution">
    <text evidence="4">The sequence shown here is derived from an EMBL/GenBank/DDBJ whole genome shotgun (WGS) entry which is preliminary data.</text>
</comment>
<reference evidence="4" key="2">
    <citation type="submission" date="2020-09" db="EMBL/GenBank/DDBJ databases">
        <authorList>
            <person name="Sun Q."/>
            <person name="Ohkuma M."/>
        </authorList>
    </citation>
    <scope>NUCLEOTIDE SEQUENCE</scope>
    <source>
        <strain evidence="4">JCM 14371</strain>
    </source>
</reference>
<evidence type="ECO:0000259" key="3">
    <source>
        <dbReference type="Pfam" id="PF13399"/>
    </source>
</evidence>
<comment type="similarity">
    <text evidence="1">Belongs to the LytR/CpsA/Psr (LCP) family.</text>
</comment>
<name>A0A917UWB5_9DEIO</name>
<feature type="domain" description="LytR/CpsA/Psr regulator C-terminal" evidence="3">
    <location>
        <begin position="297"/>
        <end position="378"/>
    </location>
</feature>
<dbReference type="InterPro" id="IPR027381">
    <property type="entry name" value="LytR/CpsA/Psr_C"/>
</dbReference>
<dbReference type="EMBL" id="BMOE01000027">
    <property type="protein sequence ID" value="GGJ90061.1"/>
    <property type="molecule type" value="Genomic_DNA"/>
</dbReference>
<dbReference type="NCBIfam" id="TIGR00350">
    <property type="entry name" value="lytR_cpsA_psr"/>
    <property type="match status" value="1"/>
</dbReference>
<dbReference type="PANTHER" id="PTHR33392">
    <property type="entry name" value="POLYISOPRENYL-TEICHOIC ACID--PEPTIDOGLYCAN TEICHOIC ACID TRANSFERASE TAGU"/>
    <property type="match status" value="1"/>
</dbReference>
<evidence type="ECO:0000259" key="2">
    <source>
        <dbReference type="Pfam" id="PF03816"/>
    </source>
</evidence>
<evidence type="ECO:0000256" key="1">
    <source>
        <dbReference type="ARBA" id="ARBA00006068"/>
    </source>
</evidence>
<dbReference type="AlphaFoldDB" id="A0A917UWB5"/>
<dbReference type="PANTHER" id="PTHR33392:SF6">
    <property type="entry name" value="POLYISOPRENYL-TEICHOIC ACID--PEPTIDOGLYCAN TEICHOIC ACID TRANSFERASE TAGU"/>
    <property type="match status" value="1"/>
</dbReference>
<reference evidence="4" key="1">
    <citation type="journal article" date="2014" name="Int. J. Syst. Evol. Microbiol.">
        <title>Complete genome sequence of Corynebacterium casei LMG S-19264T (=DSM 44701T), isolated from a smear-ripened cheese.</title>
        <authorList>
            <consortium name="US DOE Joint Genome Institute (JGI-PGF)"/>
            <person name="Walter F."/>
            <person name="Albersmeier A."/>
            <person name="Kalinowski J."/>
            <person name="Ruckert C."/>
        </authorList>
    </citation>
    <scope>NUCLEOTIDE SEQUENCE</scope>
    <source>
        <strain evidence="4">JCM 14371</strain>
    </source>
</reference>
<feature type="domain" description="Cell envelope-related transcriptional attenuator" evidence="2">
    <location>
        <begin position="72"/>
        <end position="216"/>
    </location>
</feature>
<dbReference type="Pfam" id="PF13399">
    <property type="entry name" value="LytR_C"/>
    <property type="match status" value="1"/>
</dbReference>
<organism evidence="4 5">
    <name type="scientific">Deinococcus aquiradiocola</name>
    <dbReference type="NCBI Taxonomy" id="393059"/>
    <lineage>
        <taxon>Bacteria</taxon>
        <taxon>Thermotogati</taxon>
        <taxon>Deinococcota</taxon>
        <taxon>Deinococci</taxon>
        <taxon>Deinococcales</taxon>
        <taxon>Deinococcaceae</taxon>
        <taxon>Deinococcus</taxon>
    </lineage>
</organism>
<dbReference type="Proteomes" id="UP000635726">
    <property type="component" value="Unassembled WGS sequence"/>
</dbReference>
<dbReference type="RefSeq" id="WP_188964848.1">
    <property type="nucleotide sequence ID" value="NZ_BMOE01000027.1"/>
</dbReference>
<gene>
    <name evidence="4" type="ORF">GCM10008939_37490</name>
</gene>
<evidence type="ECO:0000313" key="4">
    <source>
        <dbReference type="EMBL" id="GGJ90061.1"/>
    </source>
</evidence>
<dbReference type="Pfam" id="PF03816">
    <property type="entry name" value="LytR_cpsA_psr"/>
    <property type="match status" value="1"/>
</dbReference>
<dbReference type="InterPro" id="IPR050922">
    <property type="entry name" value="LytR/CpsA/Psr_CW_biosynth"/>
</dbReference>
<sequence length="380" mass="39826">MPRFRPFLTLAVVLAGGVALLAPAAPALGRFGSLPRASERPVTLLLAGVTPNYPPSAVWPYPAAPEDYSGLTDTIVLAQVQPDGQVRLLSIPRDTWVNVPGWGYGKINSANRRGGPDTLVQAVQQLTGLRVDAHALLSLNALRDLTDAAGGVNLTVPEDMRYDDTAGRLHINLKAGPQHLNGQQAEGFLRFRHDALGDIGRVSRQQMFLGALAARLRSPLNAWRLPAVVGALDRNASTDLTRGTFGAVLGALLHGPKVSAATLPGRFGPGGTWSPDAAGIRALVQEQFADPGDPRALSVALVNVDAPQGTARRVKARLEAAGYRDVRIVSEDRHALPRTTLSGNAGAAGALRRDLGYGVPDGSAGAPGVALTVRLGADAR</sequence>
<dbReference type="Gene3D" id="3.40.630.190">
    <property type="entry name" value="LCP protein"/>
    <property type="match status" value="1"/>
</dbReference>
<protein>
    <submittedName>
        <fullName evidence="4">Membrane protein</fullName>
    </submittedName>
</protein>
<accession>A0A917UWB5</accession>